<dbReference type="Gene3D" id="3.20.20.80">
    <property type="entry name" value="Glycosidases"/>
    <property type="match status" value="1"/>
</dbReference>
<evidence type="ECO:0000256" key="2">
    <source>
        <dbReference type="ARBA" id="ARBA00022801"/>
    </source>
</evidence>
<dbReference type="EC" id="3.2.1.10" evidence="5"/>
<evidence type="ECO:0000313" key="8">
    <source>
        <dbReference type="Proteomes" id="UP001589747"/>
    </source>
</evidence>
<dbReference type="RefSeq" id="WP_377503112.1">
    <property type="nucleotide sequence ID" value="NZ_JBHMDO010000056.1"/>
</dbReference>
<sequence length="565" mass="65186">MTIPSNHWREAVVYQIYPRSFMDASGDGIGDLRGIIGKLDYLQRLGVDVVWLSPIYRSPGDDNGYDISDYQAIAEEFGTMDDWRELRDGLHARGMKLVMDLVINHTSDEHPWFEASRASRDNPYRDYYIWRDPKPDGSEPNNWVSVFGGSAWQLDEATGQYYLHLFSRKQPDLNWNNSRVRESLYDMIRWWIGQGIDGFRMDVINYISKTEALPDAAEHGGSRYAWGGDYFVSGPRFLEFLAEMNEQALSARPGLLTVGEMPGVNPEQARLYTGNPSYGMNMVFQFEHVDIDGGGGDWFRTGWSPRELKGIFHKWQLALAEEGWNSLYLNNHDQPRAVSRFGQDREHRGVSAKMLATLLHTLKGTPYIYQGEELGMTNTYFPSIRDYRDVATRNAYVEQVNQRGVHPARMLEAIHRKSRDNARTPMQWTGGANAGFTSATPWIGINPNYREINAAQAVDDPHSVFNYYRQLIALRKAHADVLVYGRYEAFAEWHDHIYAYTRTAASGERWVVLLNMTAIDSWLQLPDYLRHEARDVILGNYELKAEWDIMELSLRPYEARVYRLR</sequence>
<accession>A0ABV5L3V6</accession>
<evidence type="ECO:0000259" key="6">
    <source>
        <dbReference type="SMART" id="SM00642"/>
    </source>
</evidence>
<dbReference type="Gene3D" id="3.90.400.10">
    <property type="entry name" value="Oligo-1,6-glucosidase, Domain 2"/>
    <property type="match status" value="1"/>
</dbReference>
<evidence type="ECO:0000313" key="7">
    <source>
        <dbReference type="EMBL" id="MFB9331098.1"/>
    </source>
</evidence>
<comment type="caution">
    <text evidence="7">The sequence shown here is derived from an EMBL/GenBank/DDBJ whole genome shotgun (WGS) entry which is preliminary data.</text>
</comment>
<dbReference type="InterPro" id="IPR013780">
    <property type="entry name" value="Glyco_hydro_b"/>
</dbReference>
<keyword evidence="3 7" id="KW-0326">Glycosidase</keyword>
<proteinExistence type="inferred from homology"/>
<protein>
    <recommendedName>
        <fullName evidence="5">oligo-1,6-glucosidase</fullName>
        <ecNumber evidence="5">3.2.1.10</ecNumber>
    </recommendedName>
</protein>
<comment type="similarity">
    <text evidence="1">Belongs to the glycosyl hydrolase 13 family.</text>
</comment>
<keyword evidence="8" id="KW-1185">Reference proteome</keyword>
<keyword evidence="2 7" id="KW-0378">Hydrolase</keyword>
<dbReference type="Pfam" id="PF00128">
    <property type="entry name" value="Alpha-amylase"/>
    <property type="match status" value="1"/>
</dbReference>
<dbReference type="SMART" id="SM00642">
    <property type="entry name" value="Aamy"/>
    <property type="match status" value="1"/>
</dbReference>
<dbReference type="CDD" id="cd11333">
    <property type="entry name" value="AmyAc_SI_OligoGlu_DGase"/>
    <property type="match status" value="1"/>
</dbReference>
<organism evidence="7 8">
    <name type="scientific">Paenibacillus aurantiacus</name>
    <dbReference type="NCBI Taxonomy" id="1936118"/>
    <lineage>
        <taxon>Bacteria</taxon>
        <taxon>Bacillati</taxon>
        <taxon>Bacillota</taxon>
        <taxon>Bacilli</taxon>
        <taxon>Bacillales</taxon>
        <taxon>Paenibacillaceae</taxon>
        <taxon>Paenibacillus</taxon>
    </lineage>
</organism>
<evidence type="ECO:0000256" key="5">
    <source>
        <dbReference type="ARBA" id="ARBA00038939"/>
    </source>
</evidence>
<dbReference type="NCBIfam" id="NF008183">
    <property type="entry name" value="PRK10933.1"/>
    <property type="match status" value="1"/>
</dbReference>
<evidence type="ECO:0000256" key="1">
    <source>
        <dbReference type="ARBA" id="ARBA00008061"/>
    </source>
</evidence>
<evidence type="ECO:0000256" key="3">
    <source>
        <dbReference type="ARBA" id="ARBA00023295"/>
    </source>
</evidence>
<dbReference type="PANTHER" id="PTHR10357:SF184">
    <property type="entry name" value="OLIGO-1,6-GLUCOSIDASE 1"/>
    <property type="match status" value="1"/>
</dbReference>
<gene>
    <name evidence="7" type="ORF">ACFFSY_34625</name>
</gene>
<comment type="catalytic activity">
    <reaction evidence="4">
        <text>Hydrolysis of (1-&gt;6)-alpha-D-glucosidic linkages in some oligosaccharides produced from starch and glycogen by alpha-amylase, and in isomaltose.</text>
        <dbReference type="EC" id="3.2.1.10"/>
    </reaction>
</comment>
<dbReference type="GO" id="GO:0004558">
    <property type="term" value="F:alpha-1,4-glucosidase activity"/>
    <property type="evidence" value="ECO:0007669"/>
    <property type="project" value="UniProtKB-EC"/>
</dbReference>
<dbReference type="Proteomes" id="UP001589747">
    <property type="component" value="Unassembled WGS sequence"/>
</dbReference>
<dbReference type="Gene3D" id="2.60.40.1180">
    <property type="entry name" value="Golgi alpha-mannosidase II"/>
    <property type="match status" value="1"/>
</dbReference>
<reference evidence="7 8" key="1">
    <citation type="submission" date="2024-09" db="EMBL/GenBank/DDBJ databases">
        <authorList>
            <person name="Sun Q."/>
            <person name="Mori K."/>
        </authorList>
    </citation>
    <scope>NUCLEOTIDE SEQUENCE [LARGE SCALE GENOMIC DNA]</scope>
    <source>
        <strain evidence="7 8">TISTR 2452</strain>
    </source>
</reference>
<name>A0ABV5L3V6_9BACL</name>
<dbReference type="InterPro" id="IPR045857">
    <property type="entry name" value="O16G_dom_2"/>
</dbReference>
<dbReference type="PANTHER" id="PTHR10357">
    <property type="entry name" value="ALPHA-AMYLASE FAMILY MEMBER"/>
    <property type="match status" value="1"/>
</dbReference>
<dbReference type="InterPro" id="IPR017853">
    <property type="entry name" value="GH"/>
</dbReference>
<dbReference type="EMBL" id="JBHMDO010000056">
    <property type="protein sequence ID" value="MFB9331098.1"/>
    <property type="molecule type" value="Genomic_DNA"/>
</dbReference>
<dbReference type="InterPro" id="IPR006047">
    <property type="entry name" value="GH13_cat_dom"/>
</dbReference>
<feature type="domain" description="Glycosyl hydrolase family 13 catalytic" evidence="6">
    <location>
        <begin position="15"/>
        <end position="423"/>
    </location>
</feature>
<evidence type="ECO:0000256" key="4">
    <source>
        <dbReference type="ARBA" id="ARBA00036217"/>
    </source>
</evidence>
<dbReference type="SUPFAM" id="SSF51445">
    <property type="entry name" value="(Trans)glycosidases"/>
    <property type="match status" value="1"/>
</dbReference>
<dbReference type="SUPFAM" id="SSF51011">
    <property type="entry name" value="Glycosyl hydrolase domain"/>
    <property type="match status" value="1"/>
</dbReference>